<reference evidence="1" key="6">
    <citation type="submission" date="2002-04" db="EMBL/GenBank/DDBJ databases">
        <authorList>
            <person name="Adachi J."/>
            <person name="Aizawa K."/>
            <person name="Akimura T."/>
            <person name="Arakawa T."/>
            <person name="Bono H."/>
            <person name="Carninci P."/>
            <person name="Fukuda S."/>
            <person name="Furuno M."/>
            <person name="Hanagaki T."/>
            <person name="Hara A."/>
            <person name="Hashizume W."/>
            <person name="Hayashida K."/>
            <person name="Hayatsu N."/>
            <person name="Hiramoto K."/>
            <person name="Hiraoka T."/>
            <person name="Hirozane T."/>
            <person name="Hori F."/>
            <person name="Imotani K."/>
            <person name="Ishii Y."/>
            <person name="Itoh M."/>
            <person name="Kagawa I."/>
            <person name="Kasukawa T."/>
            <person name="Katoh H."/>
            <person name="Kawai J."/>
            <person name="Kojima Y."/>
            <person name="Kondo S."/>
            <person name="Konno H."/>
            <person name="Kouda M."/>
            <person name="Koya S."/>
            <person name="Kurihara C."/>
            <person name="Matsuyama T."/>
            <person name="Miyazaki A."/>
            <person name="Murata M."/>
            <person name="Nakamura M."/>
            <person name="Nishi K."/>
            <person name="Nomura K."/>
            <person name="Numazaki R."/>
            <person name="Ohno M."/>
            <person name="Ohsato N."/>
            <person name="Okazaki Y."/>
            <person name="Saito R."/>
            <person name="Saitoh H."/>
            <person name="Sakai C."/>
            <person name="Sakai K."/>
            <person name="Sakazume N."/>
            <person name="Sano H."/>
            <person name="Sasaki D."/>
            <person name="Shibata K."/>
            <person name="Shinagawa A."/>
            <person name="Shiraki T."/>
            <person name="Sogabe Y."/>
            <person name="Tagami M."/>
            <person name="Tagawa A."/>
            <person name="Takahashi F."/>
            <person name="Takaku-Akahira S."/>
            <person name="Takeda Y."/>
            <person name="Tanaka T."/>
            <person name="Tomaru A."/>
            <person name="Toya T."/>
            <person name="Yasunishi A."/>
            <person name="Muramatsu M."/>
            <person name="Hayashizaki Y."/>
        </authorList>
    </citation>
    <scope>NUCLEOTIDE SEQUENCE</scope>
    <source>
        <strain evidence="1">C57BL/6J</strain>
        <tissue evidence="1">Skin</tissue>
    </source>
</reference>
<proteinExistence type="evidence at transcript level"/>
<organism evidence="1">
    <name type="scientific">Mus musculus</name>
    <name type="common">Mouse</name>
    <dbReference type="NCBI Taxonomy" id="10090"/>
    <lineage>
        <taxon>Eukaryota</taxon>
        <taxon>Metazoa</taxon>
        <taxon>Chordata</taxon>
        <taxon>Craniata</taxon>
        <taxon>Vertebrata</taxon>
        <taxon>Euteleostomi</taxon>
        <taxon>Mammalia</taxon>
        <taxon>Eutheria</taxon>
        <taxon>Euarchontoglires</taxon>
        <taxon>Glires</taxon>
        <taxon>Rodentia</taxon>
        <taxon>Myomorpha</taxon>
        <taxon>Muroidea</taxon>
        <taxon>Muridae</taxon>
        <taxon>Murinae</taxon>
        <taxon>Mus</taxon>
        <taxon>Mus</taxon>
    </lineage>
</organism>
<reference evidence="1" key="4">
    <citation type="journal article" date="2001" name="Nature">
        <title>Functional annotation of a full-length mouse cDNA collection.</title>
        <authorList>
            <consortium name="The RIKEN Genome Exploration Research Group Phase II Team and the FANTOM Consortium"/>
        </authorList>
    </citation>
    <scope>NUCLEOTIDE SEQUENCE</scope>
    <source>
        <strain evidence="1">C57BL/6J</strain>
        <tissue evidence="1">Skin</tissue>
    </source>
</reference>
<name>Q8C699_MOUSE</name>
<dbReference type="EMBL" id="AK076276">
    <property type="protein sequence ID" value="BAC36285.1"/>
    <property type="molecule type" value="mRNA"/>
</dbReference>
<dbReference type="AlphaFoldDB" id="Q8C699"/>
<sequence>MQPKTFEMFICEPSVLTIQAKSLQQPSIKLFCCVLSSVSLHLVKLGISRRGHFLKLSFRSHGPYIVFIGSLGGCFAKGVLSKLHRARKYFKAEFDCVRHLDTEALSEFILSEINAHTEVM</sequence>
<reference evidence="1" key="8">
    <citation type="journal article" date="2005" name="Science">
        <title>Antisense Transcription in the Mammalian Transcriptome.</title>
        <authorList>
            <consortium name="RIKEN Genome Exploration Research Group and Genome Science Group (Genome Network Project Core Group) and the FANTOM Consortium"/>
        </authorList>
    </citation>
    <scope>NUCLEOTIDE SEQUENCE</scope>
    <source>
        <strain evidence="1">C57BL/6J</strain>
        <tissue evidence="1">Skin</tissue>
    </source>
</reference>
<reference evidence="1" key="7">
    <citation type="journal article" date="2005" name="Science">
        <title>The Transcriptional Landscape of the Mammalian Genome.</title>
        <authorList>
            <consortium name="The FANTOM Consortium"/>
            <consortium name="Riken Genome Exploration Research Group and Genome Science Group (Genome Network Project Core Group)"/>
        </authorList>
    </citation>
    <scope>NUCLEOTIDE SEQUENCE</scope>
    <source>
        <strain evidence="1">C57BL/6J</strain>
        <tissue evidence="1">Skin</tissue>
    </source>
</reference>
<reference evidence="1" key="3">
    <citation type="journal article" date="2000" name="Genome Res.">
        <title>RIKEN integrated sequence analysis (RISA) system--384-format sequencing pipeline with 384 multicapillary sequencer.</title>
        <authorList>
            <person name="Shibata K."/>
            <person name="Itoh M."/>
            <person name="Aizawa K."/>
            <person name="Nagaoka S."/>
            <person name="Sasaki N."/>
            <person name="Carninci P."/>
            <person name="Konno H."/>
            <person name="Akiyama J."/>
            <person name="Nishi K."/>
            <person name="Kitsunai T."/>
            <person name="Tashiro H."/>
            <person name="Itoh M."/>
            <person name="Sumi N."/>
            <person name="Ishii Y."/>
            <person name="Nakamura S."/>
            <person name="Hazama M."/>
            <person name="Nishine T."/>
            <person name="Harada A."/>
            <person name="Yamamoto R."/>
            <person name="Matsumoto H."/>
            <person name="Sakaguchi S."/>
            <person name="Ikegami T."/>
            <person name="Kashiwagi K."/>
            <person name="Fujiwake S."/>
            <person name="Inoue K."/>
            <person name="Togawa Y."/>
            <person name="Izawa M."/>
            <person name="Ohara E."/>
            <person name="Watahiki M."/>
            <person name="Yoneda Y."/>
            <person name="Ishikawa T."/>
            <person name="Ozawa K."/>
            <person name="Tanaka T."/>
            <person name="Matsuura S."/>
            <person name="Kawai J."/>
            <person name="Okazaki Y."/>
            <person name="Muramatsu M."/>
            <person name="Inoue Y."/>
            <person name="Kira A."/>
            <person name="Hayashizaki Y."/>
        </authorList>
    </citation>
    <scope>NUCLEOTIDE SEQUENCE</scope>
    <source>
        <strain evidence="1">C57BL/6J</strain>
        <tissue evidence="1">Skin</tissue>
    </source>
</reference>
<reference evidence="1" key="1">
    <citation type="journal article" date="1999" name="Methods Enzymol.">
        <title>High-efficiency full-length cDNA cloning.</title>
        <authorList>
            <person name="Carninci P."/>
            <person name="Hayashizaki Y."/>
        </authorList>
    </citation>
    <scope>NUCLEOTIDE SEQUENCE</scope>
    <source>
        <strain evidence="1">C57BL/6J</strain>
        <tissue evidence="1">Skin</tissue>
    </source>
</reference>
<reference evidence="1" key="5">
    <citation type="journal article" date="2002" name="Nature">
        <title>Analysis of the mouse transcriptome based on functional annotation of 60,770 full-length cDNAs.</title>
        <authorList>
            <consortium name="The FANTOM Consortium and the RIKEN Genome Exploration Research Group Phase I and II Team"/>
        </authorList>
    </citation>
    <scope>NUCLEOTIDE SEQUENCE</scope>
    <source>
        <strain evidence="1">C57BL/6J</strain>
        <tissue evidence="1">Skin</tissue>
    </source>
</reference>
<reference evidence="1" key="2">
    <citation type="journal article" date="2000" name="Genome Res.">
        <title>Normalization and subtraction of cap-trapper-selected cDNAs to prepare full-length cDNA libraries for rapid discovery of new genes.</title>
        <authorList>
            <person name="Carninci P."/>
            <person name="Shibata Y."/>
            <person name="Hayatsu N."/>
            <person name="Sugahara Y."/>
            <person name="Shibata K."/>
            <person name="Itoh M."/>
            <person name="Konno H."/>
            <person name="Okazaki Y."/>
            <person name="Muramatsu M."/>
            <person name="Hayashizaki Y."/>
        </authorList>
    </citation>
    <scope>NUCLEOTIDE SEQUENCE</scope>
    <source>
        <strain evidence="1">C57BL/6J</strain>
        <tissue evidence="1">Skin</tissue>
    </source>
</reference>
<accession>Q8C699</accession>
<evidence type="ECO:0000313" key="1">
    <source>
        <dbReference type="EMBL" id="BAC36285.1"/>
    </source>
</evidence>
<protein>
    <submittedName>
        <fullName evidence="1">Uncharacterized protein</fullName>
    </submittedName>
</protein>